<dbReference type="KEGG" id="bsb:Bresu_2410"/>
<evidence type="ECO:0008006" key="4">
    <source>
        <dbReference type="Google" id="ProtNLM"/>
    </source>
</evidence>
<dbReference type="EMBL" id="CP002102">
    <property type="protein sequence ID" value="ADL01719.1"/>
    <property type="molecule type" value="Genomic_DNA"/>
</dbReference>
<dbReference type="Proteomes" id="UP000002696">
    <property type="component" value="Chromosome"/>
</dbReference>
<protein>
    <recommendedName>
        <fullName evidence="4">Methyltransferase type 11</fullName>
    </recommendedName>
</protein>
<gene>
    <name evidence="2" type="ordered locus">Bresu_2410</name>
</gene>
<accession>D9QKQ5</accession>
<evidence type="ECO:0000313" key="3">
    <source>
        <dbReference type="Proteomes" id="UP000002696"/>
    </source>
</evidence>
<dbReference type="RefSeq" id="WP_013269820.1">
    <property type="nucleotide sequence ID" value="NC_014375.1"/>
</dbReference>
<evidence type="ECO:0000256" key="1">
    <source>
        <dbReference type="SAM" id="SignalP"/>
    </source>
</evidence>
<dbReference type="AlphaFoldDB" id="D9QKQ5"/>
<dbReference type="STRING" id="633149.Bresu_2410"/>
<sequence length="301" mass="30819">MRLPLLVTLCAVSALAAGCDGENGVRISSSTTTSDAKGVLKVVDTLQCPETLGVLTRKGTAQAGGTVCNYSGPRGAEVSLHLVKLEDESADGVMRRFEALLSAAMPHTSAELRASADAAEARMAADGARVAADAARVEADAARIEADEARRAADASANGERVTVSGPGLTVNAQGEKADVRLPGLSVNADGDRASVQIGGFSINADDAGGTASINSSDDSVSIQAHEDAAEIRTRAPGEATRATYMLTDQTPAQEGWRLVGYEARGPVGGPIVVATVRAKDRDSDGVFDSAKDLVTLNVGE</sequence>
<keyword evidence="1" id="KW-0732">Signal</keyword>
<keyword evidence="3" id="KW-1185">Reference proteome</keyword>
<proteinExistence type="predicted"/>
<evidence type="ECO:0000313" key="2">
    <source>
        <dbReference type="EMBL" id="ADL01719.1"/>
    </source>
</evidence>
<organism evidence="2 3">
    <name type="scientific">Brevundimonas subvibrioides (strain ATCC 15264 / DSM 4735 / LMG 14903 / NBRC 16000 / CB 81)</name>
    <name type="common">Caulobacter subvibrioides</name>
    <dbReference type="NCBI Taxonomy" id="633149"/>
    <lineage>
        <taxon>Bacteria</taxon>
        <taxon>Pseudomonadati</taxon>
        <taxon>Pseudomonadota</taxon>
        <taxon>Alphaproteobacteria</taxon>
        <taxon>Caulobacterales</taxon>
        <taxon>Caulobacteraceae</taxon>
        <taxon>Brevundimonas</taxon>
    </lineage>
</organism>
<dbReference type="BioCyc" id="BSUB633149:G1GM8-2411-MONOMER"/>
<reference evidence="3" key="1">
    <citation type="journal article" date="2011" name="J. Bacteriol.">
        <title>Genome sequences of eight morphologically diverse alphaproteobacteria.</title>
        <authorList>
            <consortium name="US DOE Joint Genome Institute"/>
            <person name="Brown P.J."/>
            <person name="Kysela D.T."/>
            <person name="Buechlein A."/>
            <person name="Hemmerich C."/>
            <person name="Brun Y.V."/>
        </authorList>
    </citation>
    <scope>NUCLEOTIDE SEQUENCE [LARGE SCALE GENOMIC DNA]</scope>
    <source>
        <strain evidence="3">ATCC 15264 / DSM 4735 / LMG 14903 / NBRC 16000 / CB 81</strain>
    </source>
</reference>
<dbReference type="InParanoid" id="D9QKQ5"/>
<dbReference type="HOGENOM" id="CLU_1037042_0_0_5"/>
<feature type="signal peptide" evidence="1">
    <location>
        <begin position="1"/>
        <end position="16"/>
    </location>
</feature>
<dbReference type="OrthoDB" id="7184736at2"/>
<feature type="chain" id="PRO_5003126935" description="Methyltransferase type 11" evidence="1">
    <location>
        <begin position="17"/>
        <end position="301"/>
    </location>
</feature>
<dbReference type="eggNOG" id="ENOG503400W">
    <property type="taxonomic scope" value="Bacteria"/>
</dbReference>
<dbReference type="PROSITE" id="PS51257">
    <property type="entry name" value="PROKAR_LIPOPROTEIN"/>
    <property type="match status" value="1"/>
</dbReference>
<name>D9QKQ5_BRESC</name>